<organism evidence="2 3">
    <name type="scientific">Hydnum rufescens UP504</name>
    <dbReference type="NCBI Taxonomy" id="1448309"/>
    <lineage>
        <taxon>Eukaryota</taxon>
        <taxon>Fungi</taxon>
        <taxon>Dikarya</taxon>
        <taxon>Basidiomycota</taxon>
        <taxon>Agaricomycotina</taxon>
        <taxon>Agaricomycetes</taxon>
        <taxon>Cantharellales</taxon>
        <taxon>Hydnaceae</taxon>
        <taxon>Hydnum</taxon>
    </lineage>
</organism>
<gene>
    <name evidence="2" type="ORF">BS47DRAFT_1360274</name>
</gene>
<proteinExistence type="predicted"/>
<protein>
    <submittedName>
        <fullName evidence="2">Uncharacterized protein</fullName>
    </submittedName>
</protein>
<evidence type="ECO:0000313" key="3">
    <source>
        <dbReference type="Proteomes" id="UP000886523"/>
    </source>
</evidence>
<sequence length="672" mass="75109">MSSYWSNEASRTIDHNCDLGMQKPSSPPYKAIWASLHRSNKFDFRRATNIISTWLDWLLYNMDVDSRYFLNQVTSNFPKGSLNYMLDSTLVHVILHCGDVLQEVVWETMLFQGLTCALYNFSLNNYECACLLNRTQSLSSLQYMVAQAQQHLRSTSDRTLIPEPKLMQPPLQLNEALEPWCKPDLHQWSMSQILSRTNTQNLVVQDYSNTSKVGSKRKSGLGSSIEPITQNISESPSCQIEDSFLWSGTLNPGPFGYPQHHRCFIEPEWKRDVTSFNWGFNLGFGAKDNKHNAKPVDSCLQVLFQPLSGAENPAYNYKHYHSAWSIKITKTGVLDLNKESQTYKGNRSTEEEPSCPQSMKISRNERLFKPRSSRVTKSHKQSQVLCLSAMLDVPYESLLNYKATSLPYSNGPESTQMQEDVLNRTSWPVCISDLPVGCDQLNNVMTEDDRRPPPDRYRQPNWGDVVIRDVMGSKQEYGFKDSVKHCKWTIKTVAQDPKTQSATYAGIHTGLGLKPAPDSIQIKGLLEPHGGTNATNKVIEVSMELLRAASAKGRRYHKPVVQNVQLSCLYCQTVALCVYPQFGLRSKVTGPVGAADIASSATFKLPESVIHFCRTCKGMKGLLSKEGICPWSSDVTNSAGAPGASGGDFGPSDKGPQGPLALNLEKFTKIGT</sequence>
<dbReference type="EMBL" id="MU128939">
    <property type="protein sequence ID" value="KAF9516423.1"/>
    <property type="molecule type" value="Genomic_DNA"/>
</dbReference>
<evidence type="ECO:0000313" key="2">
    <source>
        <dbReference type="EMBL" id="KAF9516423.1"/>
    </source>
</evidence>
<comment type="caution">
    <text evidence="2">The sequence shown here is derived from an EMBL/GenBank/DDBJ whole genome shotgun (WGS) entry which is preliminary data.</text>
</comment>
<reference evidence="2" key="1">
    <citation type="journal article" date="2020" name="Nat. Commun.">
        <title>Large-scale genome sequencing of mycorrhizal fungi provides insights into the early evolution of symbiotic traits.</title>
        <authorList>
            <person name="Miyauchi S."/>
            <person name="Kiss E."/>
            <person name="Kuo A."/>
            <person name="Drula E."/>
            <person name="Kohler A."/>
            <person name="Sanchez-Garcia M."/>
            <person name="Morin E."/>
            <person name="Andreopoulos B."/>
            <person name="Barry K.W."/>
            <person name="Bonito G."/>
            <person name="Buee M."/>
            <person name="Carver A."/>
            <person name="Chen C."/>
            <person name="Cichocki N."/>
            <person name="Clum A."/>
            <person name="Culley D."/>
            <person name="Crous P.W."/>
            <person name="Fauchery L."/>
            <person name="Girlanda M."/>
            <person name="Hayes R.D."/>
            <person name="Keri Z."/>
            <person name="LaButti K."/>
            <person name="Lipzen A."/>
            <person name="Lombard V."/>
            <person name="Magnuson J."/>
            <person name="Maillard F."/>
            <person name="Murat C."/>
            <person name="Nolan M."/>
            <person name="Ohm R.A."/>
            <person name="Pangilinan J."/>
            <person name="Pereira M.F."/>
            <person name="Perotto S."/>
            <person name="Peter M."/>
            <person name="Pfister S."/>
            <person name="Riley R."/>
            <person name="Sitrit Y."/>
            <person name="Stielow J.B."/>
            <person name="Szollosi G."/>
            <person name="Zifcakova L."/>
            <person name="Stursova M."/>
            <person name="Spatafora J.W."/>
            <person name="Tedersoo L."/>
            <person name="Vaario L.M."/>
            <person name="Yamada A."/>
            <person name="Yan M."/>
            <person name="Wang P."/>
            <person name="Xu J."/>
            <person name="Bruns T."/>
            <person name="Baldrian P."/>
            <person name="Vilgalys R."/>
            <person name="Dunand C."/>
            <person name="Henrissat B."/>
            <person name="Grigoriev I.V."/>
            <person name="Hibbett D."/>
            <person name="Nagy L.G."/>
            <person name="Martin F.M."/>
        </authorList>
    </citation>
    <scope>NUCLEOTIDE SEQUENCE</scope>
    <source>
        <strain evidence="2">UP504</strain>
    </source>
</reference>
<name>A0A9P6B2B5_9AGAM</name>
<keyword evidence="3" id="KW-1185">Reference proteome</keyword>
<accession>A0A9P6B2B5</accession>
<dbReference type="Proteomes" id="UP000886523">
    <property type="component" value="Unassembled WGS sequence"/>
</dbReference>
<feature type="region of interest" description="Disordered" evidence="1">
    <location>
        <begin position="640"/>
        <end position="660"/>
    </location>
</feature>
<evidence type="ECO:0000256" key="1">
    <source>
        <dbReference type="SAM" id="MobiDB-lite"/>
    </source>
</evidence>
<dbReference type="AlphaFoldDB" id="A0A9P6B2B5"/>